<accession>A0ABT8CC31</accession>
<dbReference type="RefSeq" id="WP_163385455.1">
    <property type="nucleotide sequence ID" value="NZ_JAUFQS010000041.1"/>
</dbReference>
<evidence type="ECO:0000313" key="2">
    <source>
        <dbReference type="EMBL" id="MDN3689722.1"/>
    </source>
</evidence>
<keyword evidence="3" id="KW-1185">Reference proteome</keyword>
<evidence type="ECO:0000259" key="1">
    <source>
        <dbReference type="Pfam" id="PF01323"/>
    </source>
</evidence>
<feature type="domain" description="DSBA-like thioredoxin" evidence="1">
    <location>
        <begin position="2"/>
        <end position="202"/>
    </location>
</feature>
<protein>
    <submittedName>
        <fullName evidence="2">DsbA family oxidoreductase</fullName>
    </submittedName>
</protein>
<dbReference type="InterPro" id="IPR001853">
    <property type="entry name" value="DSBA-like_thioredoxin_dom"/>
</dbReference>
<sequence>MTIEIWSDIVCPFCYLGKRKLEKAMDGFEHRNSIKVIYKSFQLMPHVKTEPELSINEFLAREKGMSLEEVTQMNEYVTQQALALGLNYQLEKAIVANTFRAHRLLHHAKSQGRQVETKERLMEAYFTEGKNMDDRNTLLELANEIGLTQSEEILDSDEYALDVRDDVLEGRQIGVKGVPFFAFDRKYAISGAQDMEVFSKTLEQAFGK</sequence>
<evidence type="ECO:0000313" key="3">
    <source>
        <dbReference type="Proteomes" id="UP001236663"/>
    </source>
</evidence>
<dbReference type="PANTHER" id="PTHR13887:SF41">
    <property type="entry name" value="THIOREDOXIN SUPERFAMILY PROTEIN"/>
    <property type="match status" value="1"/>
</dbReference>
<reference evidence="3" key="1">
    <citation type="journal article" date="2019" name="Int. J. Syst. Evol. Microbiol.">
        <title>The Global Catalogue of Microorganisms (GCM) 10K type strain sequencing project: providing services to taxonomists for standard genome sequencing and annotation.</title>
        <authorList>
            <consortium name="The Broad Institute Genomics Platform"/>
            <consortium name="The Broad Institute Genome Sequencing Center for Infectious Disease"/>
            <person name="Wu L."/>
            <person name="Ma J."/>
        </authorList>
    </citation>
    <scope>NUCLEOTIDE SEQUENCE [LARGE SCALE GENOMIC DNA]</scope>
    <source>
        <strain evidence="3">CECT 7706</strain>
    </source>
</reference>
<dbReference type="PANTHER" id="PTHR13887">
    <property type="entry name" value="GLUTATHIONE S-TRANSFERASE KAPPA"/>
    <property type="match status" value="1"/>
</dbReference>
<dbReference type="EMBL" id="JAUFQS010000041">
    <property type="protein sequence ID" value="MDN3689722.1"/>
    <property type="molecule type" value="Genomic_DNA"/>
</dbReference>
<comment type="caution">
    <text evidence="2">The sequence shown here is derived from an EMBL/GenBank/DDBJ whole genome shotgun (WGS) entry which is preliminary data.</text>
</comment>
<proteinExistence type="predicted"/>
<organism evidence="2 3">
    <name type="scientific">Cyclobacterium jeungdonense</name>
    <dbReference type="NCBI Taxonomy" id="708087"/>
    <lineage>
        <taxon>Bacteria</taxon>
        <taxon>Pseudomonadati</taxon>
        <taxon>Bacteroidota</taxon>
        <taxon>Cytophagia</taxon>
        <taxon>Cytophagales</taxon>
        <taxon>Cyclobacteriaceae</taxon>
        <taxon>Cyclobacterium</taxon>
    </lineage>
</organism>
<dbReference type="SUPFAM" id="SSF52833">
    <property type="entry name" value="Thioredoxin-like"/>
    <property type="match status" value="1"/>
</dbReference>
<gene>
    <name evidence="2" type="ORF">QWZ15_17995</name>
</gene>
<dbReference type="Gene3D" id="3.40.30.10">
    <property type="entry name" value="Glutaredoxin"/>
    <property type="match status" value="1"/>
</dbReference>
<dbReference type="InterPro" id="IPR036249">
    <property type="entry name" value="Thioredoxin-like_sf"/>
</dbReference>
<dbReference type="Proteomes" id="UP001236663">
    <property type="component" value="Unassembled WGS sequence"/>
</dbReference>
<dbReference type="CDD" id="cd03024">
    <property type="entry name" value="DsbA_FrnE"/>
    <property type="match status" value="1"/>
</dbReference>
<dbReference type="Pfam" id="PF01323">
    <property type="entry name" value="DSBA"/>
    <property type="match status" value="1"/>
</dbReference>
<name>A0ABT8CC31_9BACT</name>